<keyword evidence="3" id="KW-1185">Reference proteome</keyword>
<dbReference type="STRING" id="1073325.SAMN05444483_10698"/>
<dbReference type="PROSITE" id="PS51257">
    <property type="entry name" value="PROKAR_LIPOPROTEIN"/>
    <property type="match status" value="1"/>
</dbReference>
<reference evidence="3" key="1">
    <citation type="submission" date="2016-11" db="EMBL/GenBank/DDBJ databases">
        <authorList>
            <person name="Varghese N."/>
            <person name="Submissions S."/>
        </authorList>
    </citation>
    <scope>NUCLEOTIDE SEQUENCE [LARGE SCALE GENOMIC DNA]</scope>
    <source>
        <strain evidence="3">DSM 24579</strain>
    </source>
</reference>
<dbReference type="PANTHER" id="PTHR43539">
    <property type="entry name" value="FLAVIN-BINDING MONOOXYGENASE-LIKE PROTEIN (AFU_ORTHOLOGUE AFUA_4G09220)"/>
    <property type="match status" value="1"/>
</dbReference>
<name>A0A1M5I1C8_SALEC</name>
<dbReference type="Pfam" id="PF13738">
    <property type="entry name" value="Pyr_redox_3"/>
    <property type="match status" value="1"/>
</dbReference>
<keyword evidence="1" id="KW-0560">Oxidoreductase</keyword>
<dbReference type="Proteomes" id="UP000183945">
    <property type="component" value="Unassembled WGS sequence"/>
</dbReference>
<proteinExistence type="predicted"/>
<evidence type="ECO:0000313" key="2">
    <source>
        <dbReference type="EMBL" id="SHG21947.1"/>
    </source>
</evidence>
<accession>A0A1M5I1C8</accession>
<evidence type="ECO:0000313" key="3">
    <source>
        <dbReference type="Proteomes" id="UP000183945"/>
    </source>
</evidence>
<dbReference type="NCBIfam" id="NF040505">
    <property type="entry name" value="ArsO_flavin_mono"/>
    <property type="match status" value="1"/>
</dbReference>
<dbReference type="RefSeq" id="WP_072879768.1">
    <property type="nucleotide sequence ID" value="NZ_FQVT01000006.1"/>
</dbReference>
<dbReference type="PANTHER" id="PTHR43539:SF78">
    <property type="entry name" value="FLAVIN-CONTAINING MONOOXYGENASE"/>
    <property type="match status" value="1"/>
</dbReference>
<dbReference type="Gene3D" id="3.50.50.60">
    <property type="entry name" value="FAD/NAD(P)-binding domain"/>
    <property type="match status" value="1"/>
</dbReference>
<dbReference type="GO" id="GO:0050661">
    <property type="term" value="F:NADP binding"/>
    <property type="evidence" value="ECO:0007669"/>
    <property type="project" value="InterPro"/>
</dbReference>
<dbReference type="AlphaFoldDB" id="A0A1M5I1C8"/>
<gene>
    <name evidence="2" type="ORF">SAMN05444483_10698</name>
</gene>
<dbReference type="GO" id="GO:0004497">
    <property type="term" value="F:monooxygenase activity"/>
    <property type="evidence" value="ECO:0007669"/>
    <property type="project" value="TreeGrafter"/>
</dbReference>
<dbReference type="OrthoDB" id="9778740at2"/>
<dbReference type="PRINTS" id="PR00469">
    <property type="entry name" value="PNDRDTASEII"/>
</dbReference>
<dbReference type="InterPro" id="IPR000960">
    <property type="entry name" value="Flavin_mOase"/>
</dbReference>
<dbReference type="EMBL" id="FQVT01000006">
    <property type="protein sequence ID" value="SHG21947.1"/>
    <property type="molecule type" value="Genomic_DNA"/>
</dbReference>
<dbReference type="GO" id="GO:0050660">
    <property type="term" value="F:flavin adenine dinucleotide binding"/>
    <property type="evidence" value="ECO:0007669"/>
    <property type="project" value="InterPro"/>
</dbReference>
<evidence type="ECO:0000256" key="1">
    <source>
        <dbReference type="ARBA" id="ARBA00023002"/>
    </source>
</evidence>
<protein>
    <submittedName>
        <fullName evidence="2">Predicted flavoprotein CzcO associated with the cation diffusion facilitator CzcD</fullName>
    </submittedName>
</protein>
<dbReference type="SUPFAM" id="SSF51905">
    <property type="entry name" value="FAD/NAD(P)-binding domain"/>
    <property type="match status" value="2"/>
</dbReference>
<dbReference type="PIRSF" id="PIRSF000332">
    <property type="entry name" value="FMO"/>
    <property type="match status" value="1"/>
</dbReference>
<organism evidence="2 3">
    <name type="scientific">Salegentibacter echinorum</name>
    <dbReference type="NCBI Taxonomy" id="1073325"/>
    <lineage>
        <taxon>Bacteria</taxon>
        <taxon>Pseudomonadati</taxon>
        <taxon>Bacteroidota</taxon>
        <taxon>Flavobacteriia</taxon>
        <taxon>Flavobacteriales</taxon>
        <taxon>Flavobacteriaceae</taxon>
        <taxon>Salegentibacter</taxon>
    </lineage>
</organism>
<dbReference type="InterPro" id="IPR050982">
    <property type="entry name" value="Auxin_biosynth/cation_transpt"/>
</dbReference>
<dbReference type="InterPro" id="IPR036188">
    <property type="entry name" value="FAD/NAD-bd_sf"/>
</dbReference>
<sequence length="353" mass="39074">MVDSKIYDAVIIGGGQSSLACAYHLRRTTLDFIILDEQKKCGGAWLKTWDSLRLFSPAEHSSLPGWPMPKHKDGFPPKDHVINYLCEYEKRYDFPVKRPVTVNSIARNKEVFKIDSSSGKISAKTIISATGTWKTPWIPQIKGRDKFKGIQVHSAHYKNPEIFKDKKVLVVGEGNSGAQILAEVSKVAKTTWATLEEPQYLPDGVDGRVLFDVATAKYKAKKEGRSFTPKNYNLKSIVMVPAVKEARKRGVLQSYGNIKGLTEDAVIFHNEAVKNFDAIIWCTGFKAATGYLKNIAKIDKNGKIKTEGTRAVNSPGLWLVGYGGWTGFASATLIGVGRSARATVKEIVQYTES</sequence>